<proteinExistence type="predicted"/>
<protein>
    <submittedName>
        <fullName evidence="1">Leucine rich repeats-containing protein</fullName>
    </submittedName>
</protein>
<gene>
    <name evidence="1" type="ORF">TPC1_16902</name>
</gene>
<name>A0A146K527_9EUKA</name>
<dbReference type="InterPro" id="IPR026906">
    <property type="entry name" value="LRR_5"/>
</dbReference>
<dbReference type="AlphaFoldDB" id="A0A146K527"/>
<reference evidence="1" key="1">
    <citation type="submission" date="2015-07" db="EMBL/GenBank/DDBJ databases">
        <title>Adaptation to a free-living lifestyle via gene acquisitions in the diplomonad Trepomonas sp. PC1.</title>
        <authorList>
            <person name="Xu F."/>
            <person name="Jerlstrom-Hultqvist J."/>
            <person name="Kolisko M."/>
            <person name="Simpson A.G.B."/>
            <person name="Roger A.J."/>
            <person name="Svard S.G."/>
            <person name="Andersson J.O."/>
        </authorList>
    </citation>
    <scope>NUCLEOTIDE SEQUENCE</scope>
    <source>
        <strain evidence="1">PC1</strain>
    </source>
</reference>
<organism evidence="1">
    <name type="scientific">Trepomonas sp. PC1</name>
    <dbReference type="NCBI Taxonomy" id="1076344"/>
    <lineage>
        <taxon>Eukaryota</taxon>
        <taxon>Metamonada</taxon>
        <taxon>Diplomonadida</taxon>
        <taxon>Hexamitidae</taxon>
        <taxon>Hexamitinae</taxon>
        <taxon>Trepomonas</taxon>
    </lineage>
</organism>
<dbReference type="InterPro" id="IPR053139">
    <property type="entry name" value="Surface_bspA-like"/>
</dbReference>
<evidence type="ECO:0000313" key="1">
    <source>
        <dbReference type="EMBL" id="JAP91478.1"/>
    </source>
</evidence>
<accession>A0A146K527</accession>
<sequence length="317" mass="36513">KILRSAYFKNVVEVKEKCFQNHKCLFRLQLPNLRIIQSMAFMYSAIQELDISKVYLIQVKAFLGSSIRQLKNDLITVIPKQCFNCCYFLTYAVFPNVVKVEARAFLDCDNLQTQYDVNGMVDKNMKLPKRHFKYNISLLQNKLPIEAFQQKEVTQQNKLMFIVDQVLILPNNITKIQKFSYHRENVAINAIIGPNIREIGESAFASSTVQFAYLPHCQKLTQRSFCYSQLIKIIAPKVQIIGADAFTNCNLLQDCHFANCIQAGEKEANEAFAQCNCMCNLDLGKAKFNMQKIKARHDLWSLKYIKGQLGDHEVKTI</sequence>
<dbReference type="Gene3D" id="3.80.10.10">
    <property type="entry name" value="Ribonuclease Inhibitor"/>
    <property type="match status" value="2"/>
</dbReference>
<dbReference type="Pfam" id="PF13306">
    <property type="entry name" value="LRR_5"/>
    <property type="match status" value="2"/>
</dbReference>
<feature type="non-terminal residue" evidence="1">
    <location>
        <position position="317"/>
    </location>
</feature>
<dbReference type="InterPro" id="IPR032675">
    <property type="entry name" value="LRR_dom_sf"/>
</dbReference>
<feature type="non-terminal residue" evidence="1">
    <location>
        <position position="1"/>
    </location>
</feature>
<dbReference type="PANTHER" id="PTHR45661:SF3">
    <property type="entry name" value="IG-LIKE DOMAIN-CONTAINING PROTEIN"/>
    <property type="match status" value="1"/>
</dbReference>
<dbReference type="EMBL" id="GDID01005128">
    <property type="protein sequence ID" value="JAP91478.1"/>
    <property type="molecule type" value="Transcribed_RNA"/>
</dbReference>
<dbReference type="PANTHER" id="PTHR45661">
    <property type="entry name" value="SURFACE ANTIGEN"/>
    <property type="match status" value="1"/>
</dbReference>